<proteinExistence type="predicted"/>
<dbReference type="Pfam" id="PF18895">
    <property type="entry name" value="T4SS_pilin"/>
    <property type="match status" value="1"/>
</dbReference>
<evidence type="ECO:0000313" key="2">
    <source>
        <dbReference type="EMBL" id="OGY10546.1"/>
    </source>
</evidence>
<accession>A0A1G1V5B2</accession>
<dbReference type="InterPro" id="IPR043993">
    <property type="entry name" value="T4SS_pilin"/>
</dbReference>
<keyword evidence="1" id="KW-1133">Transmembrane helix</keyword>
<protein>
    <submittedName>
        <fullName evidence="2">Uncharacterized protein</fullName>
    </submittedName>
</protein>
<dbReference type="STRING" id="1797516.A3D26_00400"/>
<keyword evidence="1" id="KW-0472">Membrane</keyword>
<organism evidence="2 3">
    <name type="scientific">Candidatus Blackburnbacteria bacterium RIFCSPHIGHO2_02_FULL_44_20</name>
    <dbReference type="NCBI Taxonomy" id="1797516"/>
    <lineage>
        <taxon>Bacteria</taxon>
        <taxon>Candidatus Blackburniibacteriota</taxon>
    </lineage>
</organism>
<name>A0A1G1V5B2_9BACT</name>
<dbReference type="EMBL" id="MHBZ01000033">
    <property type="protein sequence ID" value="OGY10546.1"/>
    <property type="molecule type" value="Genomic_DNA"/>
</dbReference>
<dbReference type="Proteomes" id="UP000178319">
    <property type="component" value="Unassembled WGS sequence"/>
</dbReference>
<gene>
    <name evidence="2" type="ORF">A3D26_00400</name>
</gene>
<feature type="transmembrane region" description="Helical" evidence="1">
    <location>
        <begin position="88"/>
        <end position="109"/>
    </location>
</feature>
<evidence type="ECO:0000313" key="3">
    <source>
        <dbReference type="Proteomes" id="UP000178319"/>
    </source>
</evidence>
<comment type="caution">
    <text evidence="2">The sequence shown here is derived from an EMBL/GenBank/DDBJ whole genome shotgun (WGS) entry which is preliminary data.</text>
</comment>
<feature type="transmembrane region" description="Helical" evidence="1">
    <location>
        <begin position="43"/>
        <end position="67"/>
    </location>
</feature>
<keyword evidence="1" id="KW-0812">Transmembrane</keyword>
<evidence type="ECO:0000256" key="1">
    <source>
        <dbReference type="SAM" id="Phobius"/>
    </source>
</evidence>
<sequence length="127" mass="13097">MITLNAILAAKEPLGDLNGQGFGPLQNPGDQPGTLLEKLLSNIVGFLVVGAILWFVVQFVLAGYSFMTAGGDPKAAADARNRIVNASIGLVVAFIALIFTSIIASLVGIDVLDINGFLSKITIGGGK</sequence>
<dbReference type="AlphaFoldDB" id="A0A1G1V5B2"/>
<reference evidence="2 3" key="1">
    <citation type="journal article" date="2016" name="Nat. Commun.">
        <title>Thousands of microbial genomes shed light on interconnected biogeochemical processes in an aquifer system.</title>
        <authorList>
            <person name="Anantharaman K."/>
            <person name="Brown C.T."/>
            <person name="Hug L.A."/>
            <person name="Sharon I."/>
            <person name="Castelle C.J."/>
            <person name="Probst A.J."/>
            <person name="Thomas B.C."/>
            <person name="Singh A."/>
            <person name="Wilkins M.J."/>
            <person name="Karaoz U."/>
            <person name="Brodie E.L."/>
            <person name="Williams K.H."/>
            <person name="Hubbard S.S."/>
            <person name="Banfield J.F."/>
        </authorList>
    </citation>
    <scope>NUCLEOTIDE SEQUENCE [LARGE SCALE GENOMIC DNA]</scope>
</reference>